<proteinExistence type="predicted"/>
<comment type="caution">
    <text evidence="2">The sequence shown here is derived from an EMBL/GenBank/DDBJ whole genome shotgun (WGS) entry which is preliminary data.</text>
</comment>
<dbReference type="PANTHER" id="PTHR16230">
    <property type="entry name" value="CAPPUCCINO"/>
    <property type="match status" value="1"/>
</dbReference>
<keyword evidence="1" id="KW-0175">Coiled coil</keyword>
<sequence length="157" mass="18070">MLTETAEEYSKYLKIDLEKKLIPIHQSVDDMLTRLEEFETILLIVQQERCNAVGLTGSLTQALDNFGELKELCDRIDALEKLIEHVKANIDTIERRIEAAEEHFGLTDNTSKIKNLLIPLFKKSVVPKEPSVNNEMEIFSTGDYFYKESNDNESMNE</sequence>
<dbReference type="InterPro" id="IPR024857">
    <property type="entry name" value="Cappuccino"/>
</dbReference>
<dbReference type="EMBL" id="VTPC01008108">
    <property type="protein sequence ID" value="KAF2893265.1"/>
    <property type="molecule type" value="Genomic_DNA"/>
</dbReference>
<dbReference type="Proteomes" id="UP000801492">
    <property type="component" value="Unassembled WGS sequence"/>
</dbReference>
<keyword evidence="3" id="KW-1185">Reference proteome</keyword>
<organism evidence="2 3">
    <name type="scientific">Ignelater luminosus</name>
    <name type="common">Cucubano</name>
    <name type="synonym">Pyrophorus luminosus</name>
    <dbReference type="NCBI Taxonomy" id="2038154"/>
    <lineage>
        <taxon>Eukaryota</taxon>
        <taxon>Metazoa</taxon>
        <taxon>Ecdysozoa</taxon>
        <taxon>Arthropoda</taxon>
        <taxon>Hexapoda</taxon>
        <taxon>Insecta</taxon>
        <taxon>Pterygota</taxon>
        <taxon>Neoptera</taxon>
        <taxon>Endopterygota</taxon>
        <taxon>Coleoptera</taxon>
        <taxon>Polyphaga</taxon>
        <taxon>Elateriformia</taxon>
        <taxon>Elateroidea</taxon>
        <taxon>Elateridae</taxon>
        <taxon>Agrypninae</taxon>
        <taxon>Pyrophorini</taxon>
        <taxon>Ignelater</taxon>
    </lineage>
</organism>
<accession>A0A8K0G6C0</accession>
<evidence type="ECO:0000313" key="3">
    <source>
        <dbReference type="Proteomes" id="UP000801492"/>
    </source>
</evidence>
<name>A0A8K0G6C0_IGNLU</name>
<feature type="coiled-coil region" evidence="1">
    <location>
        <begin position="69"/>
        <end position="103"/>
    </location>
</feature>
<dbReference type="AlphaFoldDB" id="A0A8K0G6C0"/>
<dbReference type="PANTHER" id="PTHR16230:SF3">
    <property type="entry name" value="BIOGENESIS OF LYSOSOMAL ORGANELLES COMPLEX-1, SUBUNIT 4, CAPPUCCINO"/>
    <property type="match status" value="1"/>
</dbReference>
<gene>
    <name evidence="2" type="ORF">ILUMI_12909</name>
</gene>
<evidence type="ECO:0000256" key="1">
    <source>
        <dbReference type="SAM" id="Coils"/>
    </source>
</evidence>
<dbReference type="GO" id="GO:0031083">
    <property type="term" value="C:BLOC-1 complex"/>
    <property type="evidence" value="ECO:0007669"/>
    <property type="project" value="TreeGrafter"/>
</dbReference>
<dbReference type="OrthoDB" id="2372305at2759"/>
<reference evidence="2" key="1">
    <citation type="submission" date="2019-08" db="EMBL/GenBank/DDBJ databases">
        <title>The genome of the North American firefly Photinus pyralis.</title>
        <authorList>
            <consortium name="Photinus pyralis genome working group"/>
            <person name="Fallon T.R."/>
            <person name="Sander Lower S.E."/>
            <person name="Weng J.-K."/>
        </authorList>
    </citation>
    <scope>NUCLEOTIDE SEQUENCE</scope>
    <source>
        <strain evidence="2">TRF0915ILg1</strain>
        <tissue evidence="2">Whole body</tissue>
    </source>
</reference>
<evidence type="ECO:0000313" key="2">
    <source>
        <dbReference type="EMBL" id="KAF2893265.1"/>
    </source>
</evidence>
<evidence type="ECO:0008006" key="4">
    <source>
        <dbReference type="Google" id="ProtNLM"/>
    </source>
</evidence>
<protein>
    <recommendedName>
        <fullName evidence="4">Biogenesis of lysosome-related organelles complex 1 subunit 4</fullName>
    </recommendedName>
</protein>